<dbReference type="Pfam" id="PF20130">
    <property type="entry name" value="DUF6520"/>
    <property type="match status" value="1"/>
</dbReference>
<dbReference type="InterPro" id="IPR045391">
    <property type="entry name" value="DUF6520"/>
</dbReference>
<comment type="caution">
    <text evidence="2">The sequence shown here is derived from an EMBL/GenBank/DDBJ whole genome shotgun (WGS) entry which is preliminary data.</text>
</comment>
<name>A0A5D0QRT8_9FLAO</name>
<dbReference type="OrthoDB" id="1366922at2"/>
<keyword evidence="1" id="KW-0732">Signal</keyword>
<dbReference type="AlphaFoldDB" id="A0A5D0QRT8"/>
<organism evidence="2 3">
    <name type="scientific">Bizionia algoritergicola</name>
    <dbReference type="NCBI Taxonomy" id="291187"/>
    <lineage>
        <taxon>Bacteria</taxon>
        <taxon>Pseudomonadati</taxon>
        <taxon>Bacteroidota</taxon>
        <taxon>Flavobacteriia</taxon>
        <taxon>Flavobacteriales</taxon>
        <taxon>Flavobacteriaceae</taxon>
        <taxon>Bizionia</taxon>
    </lineage>
</organism>
<feature type="signal peptide" evidence="1">
    <location>
        <begin position="1"/>
        <end position="19"/>
    </location>
</feature>
<accession>A0A5D0QRT8</accession>
<evidence type="ECO:0000313" key="3">
    <source>
        <dbReference type="Proteomes" id="UP000324358"/>
    </source>
</evidence>
<proteinExistence type="predicted"/>
<evidence type="ECO:0000313" key="2">
    <source>
        <dbReference type="EMBL" id="TYB71605.1"/>
    </source>
</evidence>
<evidence type="ECO:0000256" key="1">
    <source>
        <dbReference type="SAM" id="SignalP"/>
    </source>
</evidence>
<reference evidence="2 3" key="1">
    <citation type="submission" date="2019-08" db="EMBL/GenBank/DDBJ databases">
        <title>Genomes of Antarctic Bizionia species.</title>
        <authorList>
            <person name="Bowman J.P."/>
        </authorList>
    </citation>
    <scope>NUCLEOTIDE SEQUENCE [LARGE SCALE GENOMIC DNA]</scope>
    <source>
        <strain evidence="2 3">APA-1</strain>
    </source>
</reference>
<sequence length="87" mass="9435">MKSILPACIFMFAIVSAFAFKGTQESPLLAPDTGWINLPGQPCAIEVQCDNNPGPICTAIHNGVEYQAFGKTSEMPLTCTKVLSRRF</sequence>
<dbReference type="Proteomes" id="UP000324358">
    <property type="component" value="Unassembled WGS sequence"/>
</dbReference>
<gene>
    <name evidence="2" type="ORF">ES675_13715</name>
</gene>
<dbReference type="EMBL" id="VSKL01000006">
    <property type="protein sequence ID" value="TYB71605.1"/>
    <property type="molecule type" value="Genomic_DNA"/>
</dbReference>
<keyword evidence="3" id="KW-1185">Reference proteome</keyword>
<evidence type="ECO:0008006" key="4">
    <source>
        <dbReference type="Google" id="ProtNLM"/>
    </source>
</evidence>
<feature type="chain" id="PRO_5022737941" description="DUF3551 domain-containing protein" evidence="1">
    <location>
        <begin position="20"/>
        <end position="87"/>
    </location>
</feature>
<protein>
    <recommendedName>
        <fullName evidence="4">DUF3551 domain-containing protein</fullName>
    </recommendedName>
</protein>